<dbReference type="InterPro" id="IPR013384">
    <property type="entry name" value="Flagell_FlgL"/>
</dbReference>
<evidence type="ECO:0000259" key="5">
    <source>
        <dbReference type="Pfam" id="PF00700"/>
    </source>
</evidence>
<dbReference type="Pfam" id="PF00669">
    <property type="entry name" value="Flagellin_N"/>
    <property type="match status" value="1"/>
</dbReference>
<organism evidence="6 7">
    <name type="scientific">Desulfitobacterium dichloroeliminans (strain LMG P-21439 / DCA1)</name>
    <dbReference type="NCBI Taxonomy" id="871963"/>
    <lineage>
        <taxon>Bacteria</taxon>
        <taxon>Bacillati</taxon>
        <taxon>Bacillota</taxon>
        <taxon>Clostridia</taxon>
        <taxon>Eubacteriales</taxon>
        <taxon>Desulfitobacteriaceae</taxon>
        <taxon>Desulfitobacterium</taxon>
    </lineage>
</organism>
<dbReference type="eggNOG" id="COG1344">
    <property type="taxonomic scope" value="Bacteria"/>
</dbReference>
<dbReference type="InterPro" id="IPR046358">
    <property type="entry name" value="Flagellin_C"/>
</dbReference>
<dbReference type="HOGENOM" id="CLU_024437_2_1_9"/>
<dbReference type="PANTHER" id="PTHR42792">
    <property type="entry name" value="FLAGELLIN"/>
    <property type="match status" value="1"/>
</dbReference>
<evidence type="ECO:0000256" key="2">
    <source>
        <dbReference type="ARBA" id="ARBA00005709"/>
    </source>
</evidence>
<dbReference type="NCBIfam" id="TIGR02550">
    <property type="entry name" value="flagell_flgL"/>
    <property type="match status" value="1"/>
</dbReference>
<comment type="subcellular location">
    <subcellularLocation>
        <location evidence="1">Bacterial flagellum</location>
    </subcellularLocation>
</comment>
<dbReference type="SUPFAM" id="SSF64518">
    <property type="entry name" value="Phase 1 flagellin"/>
    <property type="match status" value="1"/>
</dbReference>
<dbReference type="InterPro" id="IPR001029">
    <property type="entry name" value="Flagellin_N"/>
</dbReference>
<dbReference type="Gene3D" id="1.20.1330.10">
    <property type="entry name" value="f41 fragment of flagellin, N-terminal domain"/>
    <property type="match status" value="1"/>
</dbReference>
<dbReference type="PANTHER" id="PTHR42792:SF1">
    <property type="entry name" value="FLAGELLAR HOOK-ASSOCIATED PROTEIN 3"/>
    <property type="match status" value="1"/>
</dbReference>
<evidence type="ECO:0000313" key="7">
    <source>
        <dbReference type="Proteomes" id="UP000010797"/>
    </source>
</evidence>
<keyword evidence="6" id="KW-0966">Cell projection</keyword>
<dbReference type="GO" id="GO:0071973">
    <property type="term" value="P:bacterial-type flagellum-dependent cell motility"/>
    <property type="evidence" value="ECO:0007669"/>
    <property type="project" value="InterPro"/>
</dbReference>
<feature type="domain" description="Flagellin C-terminal" evidence="5">
    <location>
        <begin position="219"/>
        <end position="299"/>
    </location>
</feature>
<keyword evidence="6" id="KW-0282">Flagellum</keyword>
<evidence type="ECO:0000313" key="6">
    <source>
        <dbReference type="EMBL" id="AGA70320.1"/>
    </source>
</evidence>
<keyword evidence="3" id="KW-0975">Bacterial flagellum</keyword>
<name>L0FBB5_DESDL</name>
<accession>L0FBB5</accession>
<dbReference type="KEGG" id="ddl:Desdi_2908"/>
<gene>
    <name evidence="6" type="ordered locus">Desdi_2908</name>
</gene>
<evidence type="ECO:0000259" key="4">
    <source>
        <dbReference type="Pfam" id="PF00669"/>
    </source>
</evidence>
<dbReference type="AlphaFoldDB" id="L0FBB5"/>
<proteinExistence type="inferred from homology"/>
<dbReference type="Pfam" id="PF00700">
    <property type="entry name" value="Flagellin_C"/>
    <property type="match status" value="1"/>
</dbReference>
<dbReference type="GO" id="GO:0009424">
    <property type="term" value="C:bacterial-type flagellum hook"/>
    <property type="evidence" value="ECO:0007669"/>
    <property type="project" value="InterPro"/>
</dbReference>
<sequence>MRVTNNMLSNNLLRNLNSAQGQMEKLQNQMGSGRRITRPSDDPVGIENALRYKSSISHMEQWKNNAKEGTSYLDTVDETLGEMTLMIQRAKELALQGANGTNTIGDQKKMAIEIKQIKEQLMQFANTRVGTKYVFGGTANEEPYPPGAIPGVTQWAGSDDVMKFQVGSNLSIDVSVNGRKLFGVDPLDTTQIGMFKILEDLSLALETSDQAGIQASISALENQSDSIIDFRAELGARQNRMDSIVSQLDATASNLSNSLANVLYVDMAEALIDFKTTENVYQAALSVGAKIIQPSLVDFMR</sequence>
<protein>
    <submittedName>
        <fullName evidence="6">Flagellar hook-associated protein 3</fullName>
    </submittedName>
</protein>
<evidence type="ECO:0000256" key="1">
    <source>
        <dbReference type="ARBA" id="ARBA00004365"/>
    </source>
</evidence>
<dbReference type="STRING" id="871963.Desdi_2908"/>
<dbReference type="EMBL" id="CP003344">
    <property type="protein sequence ID" value="AGA70320.1"/>
    <property type="molecule type" value="Genomic_DNA"/>
</dbReference>
<reference evidence="7" key="1">
    <citation type="submission" date="2012-02" db="EMBL/GenBank/DDBJ databases">
        <title>Complete sequence of Desulfitobacterium dichloroeliminans LMG P-21439.</title>
        <authorList>
            <person name="Lucas S."/>
            <person name="Han J."/>
            <person name="Lapidus A."/>
            <person name="Cheng J.-F."/>
            <person name="Goodwin L."/>
            <person name="Pitluck S."/>
            <person name="Peters L."/>
            <person name="Ovchinnikova G."/>
            <person name="Teshima H."/>
            <person name="Detter J.C."/>
            <person name="Han C."/>
            <person name="Tapia R."/>
            <person name="Land M."/>
            <person name="Hauser L."/>
            <person name="Kyrpides N."/>
            <person name="Ivanova N."/>
            <person name="Pagani I."/>
            <person name="Kruse T."/>
            <person name="de Vos W.M."/>
            <person name="Boon N."/>
            <person name="Smidt H."/>
            <person name="Woyke T."/>
        </authorList>
    </citation>
    <scope>NUCLEOTIDE SEQUENCE [LARGE SCALE GENOMIC DNA]</scope>
    <source>
        <strain evidence="7">LMG P-21439 / DCA1</strain>
    </source>
</reference>
<dbReference type="GO" id="GO:0005198">
    <property type="term" value="F:structural molecule activity"/>
    <property type="evidence" value="ECO:0007669"/>
    <property type="project" value="InterPro"/>
</dbReference>
<feature type="domain" description="Flagellin N-terminal" evidence="4">
    <location>
        <begin position="3"/>
        <end position="137"/>
    </location>
</feature>
<evidence type="ECO:0000256" key="3">
    <source>
        <dbReference type="ARBA" id="ARBA00023143"/>
    </source>
</evidence>
<dbReference type="RefSeq" id="WP_015263281.1">
    <property type="nucleotide sequence ID" value="NC_019903.1"/>
</dbReference>
<keyword evidence="6" id="KW-0969">Cilium</keyword>
<comment type="similarity">
    <text evidence="2">Belongs to the bacterial flagellin family.</text>
</comment>
<dbReference type="OrthoDB" id="9758307at2"/>
<dbReference type="InterPro" id="IPR001492">
    <property type="entry name" value="Flagellin"/>
</dbReference>
<dbReference type="Proteomes" id="UP000010797">
    <property type="component" value="Chromosome"/>
</dbReference>
<keyword evidence="7" id="KW-1185">Reference proteome</keyword>